<keyword evidence="4 5" id="KW-0653">Protein transport</keyword>
<accession>C1MLL6</accession>
<dbReference type="AlphaFoldDB" id="C1MLL6"/>
<protein>
    <recommendedName>
        <fullName evidence="5">Vacuolar protein sorting-associated protein 28 homolog</fullName>
    </recommendedName>
</protein>
<dbReference type="GO" id="GO:0044877">
    <property type="term" value="F:protein-containing complex binding"/>
    <property type="evidence" value="ECO:0007669"/>
    <property type="project" value="TreeGrafter"/>
</dbReference>
<name>C1MLL6_MICPC</name>
<dbReference type="InterPro" id="IPR017899">
    <property type="entry name" value="VPS28_C"/>
</dbReference>
<dbReference type="PANTHER" id="PTHR12937:SF0">
    <property type="entry name" value="VACUOLAR PROTEIN SORTING-ASSOCIATED PROTEIN 28 HOMOLOG"/>
    <property type="match status" value="1"/>
</dbReference>
<dbReference type="GO" id="GO:0043328">
    <property type="term" value="P:protein transport to vacuole involved in ubiquitin-dependent protein catabolic process via the multivesicular body sorting pathway"/>
    <property type="evidence" value="ECO:0007669"/>
    <property type="project" value="TreeGrafter"/>
</dbReference>
<dbReference type="OMA" id="CDEFPTV"/>
<evidence type="ECO:0000256" key="1">
    <source>
        <dbReference type="ARBA" id="ARBA00004177"/>
    </source>
</evidence>
<dbReference type="RefSeq" id="XP_003056188.1">
    <property type="nucleotide sequence ID" value="XM_003056142.1"/>
</dbReference>
<evidence type="ECO:0000259" key="7">
    <source>
        <dbReference type="PROSITE" id="PS51310"/>
    </source>
</evidence>
<dbReference type="PIRSF" id="PIRSF017535">
    <property type="entry name" value="VPS28"/>
    <property type="match status" value="1"/>
</dbReference>
<dbReference type="Pfam" id="PF03997">
    <property type="entry name" value="VPS28"/>
    <property type="match status" value="1"/>
</dbReference>
<dbReference type="PROSITE" id="PS51310">
    <property type="entry name" value="VPS28_C"/>
    <property type="match status" value="1"/>
</dbReference>
<dbReference type="InterPro" id="IPR007143">
    <property type="entry name" value="Vps28"/>
</dbReference>
<sequence>MEPVQQEERRFLSNKSERKLFDTFANLFALIKTVDKLEKAYVSSAADSDRYEAACAELITKYKTFRSSCADIVPDLHQFMWGNHPRHRLHVGFPATIEHRVSRCGDRDSAVSVAESVHHFIGAMDTLKLNMAAKDQVSPILFDLIQSLYKVPQLPADFTGRALLQRWFDQLEQMRASDRLHEDEVRQLLFDIESAYNTFMQLIGRS</sequence>
<dbReference type="Gene3D" id="1.20.1440.200">
    <property type="match status" value="1"/>
</dbReference>
<dbReference type="OrthoDB" id="2671at2759"/>
<evidence type="ECO:0000259" key="8">
    <source>
        <dbReference type="PROSITE" id="PS51313"/>
    </source>
</evidence>
<keyword evidence="2 5" id="KW-0813">Transport</keyword>
<feature type="domain" description="VPS28 C-terminal" evidence="7">
    <location>
        <begin position="108"/>
        <end position="204"/>
    </location>
</feature>
<dbReference type="InterPro" id="IPR017898">
    <property type="entry name" value="VPS28_N"/>
</dbReference>
<dbReference type="InterPro" id="IPR037202">
    <property type="entry name" value="ESCRT_assembly_dom"/>
</dbReference>
<organism evidence="10">
    <name type="scientific">Micromonas pusilla (strain CCMP1545)</name>
    <name type="common">Picoplanktonic green alga</name>
    <dbReference type="NCBI Taxonomy" id="564608"/>
    <lineage>
        <taxon>Eukaryota</taxon>
        <taxon>Viridiplantae</taxon>
        <taxon>Chlorophyta</taxon>
        <taxon>Mamiellophyceae</taxon>
        <taxon>Mamiellales</taxon>
        <taxon>Mamiellaceae</taxon>
        <taxon>Micromonas</taxon>
    </lineage>
</organism>
<gene>
    <name evidence="9" type="ORF">MICPUCDRAFT_55758</name>
</gene>
<keyword evidence="3 5" id="KW-0967">Endosome</keyword>
<comment type="similarity">
    <text evidence="5 6">Belongs to the VPS28 family.</text>
</comment>
<evidence type="ECO:0000313" key="9">
    <source>
        <dbReference type="EMBL" id="EEH59564.1"/>
    </source>
</evidence>
<dbReference type="GeneID" id="9682045"/>
<keyword evidence="10" id="KW-1185">Reference proteome</keyword>
<dbReference type="PANTHER" id="PTHR12937">
    <property type="entry name" value="VACUOLAR PROTEIN SORTING 28, ISOFORM 2 VPS28"/>
    <property type="match status" value="1"/>
</dbReference>
<comment type="subcellular location">
    <subcellularLocation>
        <location evidence="1">Endosome</location>
    </subcellularLocation>
</comment>
<evidence type="ECO:0000256" key="5">
    <source>
        <dbReference type="PIRNR" id="PIRNR017535"/>
    </source>
</evidence>
<dbReference type="STRING" id="564608.C1MLL6"/>
<comment type="function">
    <text evidence="5">Component of the ESCRT-I complex (endosomal sorting complex required for transport I), a regulator of vesicular trafficking process.</text>
</comment>
<dbReference type="Gene3D" id="1.20.120.1130">
    <property type="match status" value="1"/>
</dbReference>
<dbReference type="eggNOG" id="KOG3284">
    <property type="taxonomic scope" value="Eukaryota"/>
</dbReference>
<dbReference type="EMBL" id="GG663736">
    <property type="protein sequence ID" value="EEH59564.1"/>
    <property type="molecule type" value="Genomic_DNA"/>
</dbReference>
<evidence type="ECO:0000256" key="6">
    <source>
        <dbReference type="PROSITE-ProRule" id="PRU00642"/>
    </source>
</evidence>
<feature type="domain" description="VPS28 N-terminal" evidence="8">
    <location>
        <begin position="1"/>
        <end position="99"/>
    </location>
</feature>
<reference evidence="9 10" key="1">
    <citation type="journal article" date="2009" name="Science">
        <title>Green evolution and dynamic adaptations revealed by genomes of the marine picoeukaryotes Micromonas.</title>
        <authorList>
            <person name="Worden A.Z."/>
            <person name="Lee J.H."/>
            <person name="Mock T."/>
            <person name="Rouze P."/>
            <person name="Simmons M.P."/>
            <person name="Aerts A.L."/>
            <person name="Allen A.E."/>
            <person name="Cuvelier M.L."/>
            <person name="Derelle E."/>
            <person name="Everett M.V."/>
            <person name="Foulon E."/>
            <person name="Grimwood J."/>
            <person name="Gundlach H."/>
            <person name="Henrissat B."/>
            <person name="Napoli C."/>
            <person name="McDonald S.M."/>
            <person name="Parker M.S."/>
            <person name="Rombauts S."/>
            <person name="Salamov A."/>
            <person name="Von Dassow P."/>
            <person name="Badger J.H."/>
            <person name="Coutinho P.M."/>
            <person name="Demir E."/>
            <person name="Dubchak I."/>
            <person name="Gentemann C."/>
            <person name="Eikrem W."/>
            <person name="Gready J.E."/>
            <person name="John U."/>
            <person name="Lanier W."/>
            <person name="Lindquist E.A."/>
            <person name="Lucas S."/>
            <person name="Mayer K.F."/>
            <person name="Moreau H."/>
            <person name="Not F."/>
            <person name="Otillar R."/>
            <person name="Panaud O."/>
            <person name="Pangilinan J."/>
            <person name="Paulsen I."/>
            <person name="Piegu B."/>
            <person name="Poliakov A."/>
            <person name="Robbens S."/>
            <person name="Schmutz J."/>
            <person name="Toulza E."/>
            <person name="Wyss T."/>
            <person name="Zelensky A."/>
            <person name="Zhou K."/>
            <person name="Armbrust E.V."/>
            <person name="Bhattacharya D."/>
            <person name="Goodenough U.W."/>
            <person name="Van de Peer Y."/>
            <person name="Grigoriev I.V."/>
        </authorList>
    </citation>
    <scope>NUCLEOTIDE SEQUENCE [LARGE SCALE GENOMIC DNA]</scope>
    <source>
        <strain evidence="9 10">CCMP1545</strain>
    </source>
</reference>
<dbReference type="InterPro" id="IPR038358">
    <property type="entry name" value="VPS28_N_sf"/>
</dbReference>
<dbReference type="KEGG" id="mpp:MICPUCDRAFT_55758"/>
<evidence type="ECO:0000256" key="4">
    <source>
        <dbReference type="ARBA" id="ARBA00022927"/>
    </source>
</evidence>
<evidence type="ECO:0000313" key="10">
    <source>
        <dbReference type="Proteomes" id="UP000001876"/>
    </source>
</evidence>
<proteinExistence type="inferred from homology"/>
<dbReference type="PROSITE" id="PS51313">
    <property type="entry name" value="VPS28_N"/>
    <property type="match status" value="1"/>
</dbReference>
<dbReference type="GO" id="GO:0000813">
    <property type="term" value="C:ESCRT I complex"/>
    <property type="evidence" value="ECO:0007669"/>
    <property type="project" value="UniProtKB-UniRule"/>
</dbReference>
<dbReference type="InterPro" id="IPR037206">
    <property type="entry name" value="VPS28_C_sf"/>
</dbReference>
<evidence type="ECO:0000256" key="3">
    <source>
        <dbReference type="ARBA" id="ARBA00022753"/>
    </source>
</evidence>
<dbReference type="Proteomes" id="UP000001876">
    <property type="component" value="Unassembled WGS sequence"/>
</dbReference>
<dbReference type="SUPFAM" id="SSF140427">
    <property type="entry name" value="VPS28 C-terminal domain-like"/>
    <property type="match status" value="1"/>
</dbReference>
<dbReference type="SUPFAM" id="SSF140111">
    <property type="entry name" value="Endosomal sorting complex assembly domain"/>
    <property type="match status" value="1"/>
</dbReference>
<dbReference type="FunFam" id="1.20.120.1130:FF:000001">
    <property type="entry name" value="Vacuolar protein sorting-associated protein 28 homolog"/>
    <property type="match status" value="1"/>
</dbReference>
<evidence type="ECO:0000256" key="2">
    <source>
        <dbReference type="ARBA" id="ARBA00022448"/>
    </source>
</evidence>